<dbReference type="Proteomes" id="UP001412067">
    <property type="component" value="Unassembled WGS sequence"/>
</dbReference>
<dbReference type="Pfam" id="PF15697">
    <property type="entry name" value="DUF4666"/>
    <property type="match status" value="1"/>
</dbReference>
<feature type="compositionally biased region" description="Low complexity" evidence="1">
    <location>
        <begin position="1"/>
        <end position="17"/>
    </location>
</feature>
<sequence>MLNSQSSTPNTQSSASNLQRSTSKLQRSTSSFRRQGSSGRIWNDPIPTIELKKDIASANNPAAIVFPEAIVFPKVVKNAALDHAEGSTSHHLGRASSPVGPPTTQPAPKTQRCSFSAIFRPCIRPPSCAIESQ</sequence>
<proteinExistence type="predicted"/>
<protein>
    <submittedName>
        <fullName evidence="2">Uncharacterized protein</fullName>
    </submittedName>
</protein>
<name>A0ABR2MWK4_9ASPA</name>
<evidence type="ECO:0000313" key="2">
    <source>
        <dbReference type="EMBL" id="KAK8968593.1"/>
    </source>
</evidence>
<comment type="caution">
    <text evidence="2">The sequence shown here is derived from an EMBL/GenBank/DDBJ whole genome shotgun (WGS) entry which is preliminary data.</text>
</comment>
<feature type="region of interest" description="Disordered" evidence="1">
    <location>
        <begin position="83"/>
        <end position="111"/>
    </location>
</feature>
<keyword evidence="3" id="KW-1185">Reference proteome</keyword>
<dbReference type="PANTHER" id="PTHR33730:SF36">
    <property type="entry name" value="PLANT_PROTEIN"/>
    <property type="match status" value="1"/>
</dbReference>
<dbReference type="EMBL" id="JBBWWR010000004">
    <property type="protein sequence ID" value="KAK8968593.1"/>
    <property type="molecule type" value="Genomic_DNA"/>
</dbReference>
<evidence type="ECO:0000256" key="1">
    <source>
        <dbReference type="SAM" id="MobiDB-lite"/>
    </source>
</evidence>
<feature type="region of interest" description="Disordered" evidence="1">
    <location>
        <begin position="1"/>
        <end position="46"/>
    </location>
</feature>
<evidence type="ECO:0000313" key="3">
    <source>
        <dbReference type="Proteomes" id="UP001412067"/>
    </source>
</evidence>
<feature type="compositionally biased region" description="Polar residues" evidence="1">
    <location>
        <begin position="18"/>
        <end position="40"/>
    </location>
</feature>
<organism evidence="2 3">
    <name type="scientific">Platanthera guangdongensis</name>
    <dbReference type="NCBI Taxonomy" id="2320717"/>
    <lineage>
        <taxon>Eukaryota</taxon>
        <taxon>Viridiplantae</taxon>
        <taxon>Streptophyta</taxon>
        <taxon>Embryophyta</taxon>
        <taxon>Tracheophyta</taxon>
        <taxon>Spermatophyta</taxon>
        <taxon>Magnoliopsida</taxon>
        <taxon>Liliopsida</taxon>
        <taxon>Asparagales</taxon>
        <taxon>Orchidaceae</taxon>
        <taxon>Orchidoideae</taxon>
        <taxon>Orchideae</taxon>
        <taxon>Orchidinae</taxon>
        <taxon>Platanthera</taxon>
    </lineage>
</organism>
<accession>A0ABR2MWK4</accession>
<dbReference type="PANTHER" id="PTHR33730">
    <property type="entry name" value="OS05G0542732 PROTEIN-RELATED"/>
    <property type="match status" value="1"/>
</dbReference>
<gene>
    <name evidence="2" type="ORF">KSP40_PGU001534</name>
</gene>
<reference evidence="2 3" key="1">
    <citation type="journal article" date="2022" name="Nat. Plants">
        <title>Genomes of leafy and leafless Platanthera orchids illuminate the evolution of mycoheterotrophy.</title>
        <authorList>
            <person name="Li M.H."/>
            <person name="Liu K.W."/>
            <person name="Li Z."/>
            <person name="Lu H.C."/>
            <person name="Ye Q.L."/>
            <person name="Zhang D."/>
            <person name="Wang J.Y."/>
            <person name="Li Y.F."/>
            <person name="Zhong Z.M."/>
            <person name="Liu X."/>
            <person name="Yu X."/>
            <person name="Liu D.K."/>
            <person name="Tu X.D."/>
            <person name="Liu B."/>
            <person name="Hao Y."/>
            <person name="Liao X.Y."/>
            <person name="Jiang Y.T."/>
            <person name="Sun W.H."/>
            <person name="Chen J."/>
            <person name="Chen Y.Q."/>
            <person name="Ai Y."/>
            <person name="Zhai J.W."/>
            <person name="Wu S.S."/>
            <person name="Zhou Z."/>
            <person name="Hsiao Y.Y."/>
            <person name="Wu W.L."/>
            <person name="Chen Y.Y."/>
            <person name="Lin Y.F."/>
            <person name="Hsu J.L."/>
            <person name="Li C.Y."/>
            <person name="Wang Z.W."/>
            <person name="Zhao X."/>
            <person name="Zhong W.Y."/>
            <person name="Ma X.K."/>
            <person name="Ma L."/>
            <person name="Huang J."/>
            <person name="Chen G.Z."/>
            <person name="Huang M.Z."/>
            <person name="Huang L."/>
            <person name="Peng D.H."/>
            <person name="Luo Y.B."/>
            <person name="Zou S.Q."/>
            <person name="Chen S.P."/>
            <person name="Lan S."/>
            <person name="Tsai W.C."/>
            <person name="Van de Peer Y."/>
            <person name="Liu Z.J."/>
        </authorList>
    </citation>
    <scope>NUCLEOTIDE SEQUENCE [LARGE SCALE GENOMIC DNA]</scope>
    <source>
        <strain evidence="2">Lor288</strain>
    </source>
</reference>
<dbReference type="InterPro" id="IPR031421">
    <property type="entry name" value="DUF4666"/>
</dbReference>